<dbReference type="InterPro" id="IPR018060">
    <property type="entry name" value="HTH_AraC"/>
</dbReference>
<keyword evidence="2" id="KW-0238">DNA-binding</keyword>
<dbReference type="PROSITE" id="PS00041">
    <property type="entry name" value="HTH_ARAC_FAMILY_1"/>
    <property type="match status" value="1"/>
</dbReference>
<evidence type="ECO:0000256" key="4">
    <source>
        <dbReference type="SAM" id="MobiDB-lite"/>
    </source>
</evidence>
<feature type="domain" description="HTH araC/xylS-type" evidence="5">
    <location>
        <begin position="262"/>
        <end position="362"/>
    </location>
</feature>
<evidence type="ECO:0000259" key="5">
    <source>
        <dbReference type="PROSITE" id="PS01124"/>
    </source>
</evidence>
<dbReference type="RefSeq" id="WP_344038616.1">
    <property type="nucleotide sequence ID" value="NZ_BAAAKE010000012.1"/>
</dbReference>
<evidence type="ECO:0000256" key="3">
    <source>
        <dbReference type="ARBA" id="ARBA00023163"/>
    </source>
</evidence>
<dbReference type="InterPro" id="IPR009057">
    <property type="entry name" value="Homeodomain-like_sf"/>
</dbReference>
<reference evidence="7" key="1">
    <citation type="journal article" date="2019" name="Int. J. Syst. Evol. Microbiol.">
        <title>The Global Catalogue of Microorganisms (GCM) 10K type strain sequencing project: providing services to taxonomists for standard genome sequencing and annotation.</title>
        <authorList>
            <consortium name="The Broad Institute Genomics Platform"/>
            <consortium name="The Broad Institute Genome Sequencing Center for Infectious Disease"/>
            <person name="Wu L."/>
            <person name="Ma J."/>
        </authorList>
    </citation>
    <scope>NUCLEOTIDE SEQUENCE [LARGE SCALE GENOMIC DNA]</scope>
    <source>
        <strain evidence="7">KCTC 12848</strain>
    </source>
</reference>
<sequence length="415" mass="44860">MLFLRLHDRRGQTGLLDLAARALRQDLAQCVRGDNGALAVNEGRRTTPYLGAGSAGIGAVVDEYLTRGHDDELAAARPGILRAASATWPSPTTSSCACPWTWPPEQRAACSDSAPHCAPTTPPPCPSSPTTTPEHLSGAATHEVQVERRPDALRLVDPGQPSSPGHAWDKMVIGLHSAAVTSEVAGDFRAVQVEFTPLGAYACLRLPLHHLADTLVAPDEVLGRSTTSRLTGMLADAADWEHRWTILDEAITALLRDAPAPSPVVAQAWAHLDKSHATTVDELAGITGRSRRRLEMLFREQVGLPPGTLRRVLRLQSAITALKRTDLTFTEIATRCGYYDQSHLNRDFRSITGLTPGEFDALAKSSSRANRLSVGDRLHRIRIGSVQAPHLPAEPSEPRSSRPARGPRPSGRDRQ</sequence>
<gene>
    <name evidence="6" type="ORF">ACFPFM_10320</name>
</gene>
<keyword evidence="1" id="KW-0805">Transcription regulation</keyword>
<accession>A0ABV9XXJ4</accession>
<comment type="caution">
    <text evidence="6">The sequence shown here is derived from an EMBL/GenBank/DDBJ whole genome shotgun (WGS) entry which is preliminary data.</text>
</comment>
<dbReference type="InterPro" id="IPR050204">
    <property type="entry name" value="AraC_XylS_family_regulators"/>
</dbReference>
<name>A0ABV9XXJ4_9PSEU</name>
<dbReference type="Proteomes" id="UP001595833">
    <property type="component" value="Unassembled WGS sequence"/>
</dbReference>
<dbReference type="SMART" id="SM00342">
    <property type="entry name" value="HTH_ARAC"/>
    <property type="match status" value="1"/>
</dbReference>
<dbReference type="EMBL" id="JBHSJB010000008">
    <property type="protein sequence ID" value="MFC5054153.1"/>
    <property type="molecule type" value="Genomic_DNA"/>
</dbReference>
<evidence type="ECO:0000256" key="1">
    <source>
        <dbReference type="ARBA" id="ARBA00023015"/>
    </source>
</evidence>
<evidence type="ECO:0000256" key="2">
    <source>
        <dbReference type="ARBA" id="ARBA00023125"/>
    </source>
</evidence>
<organism evidence="6 7">
    <name type="scientific">Saccharothrix xinjiangensis</name>
    <dbReference type="NCBI Taxonomy" id="204798"/>
    <lineage>
        <taxon>Bacteria</taxon>
        <taxon>Bacillati</taxon>
        <taxon>Actinomycetota</taxon>
        <taxon>Actinomycetes</taxon>
        <taxon>Pseudonocardiales</taxon>
        <taxon>Pseudonocardiaceae</taxon>
        <taxon>Saccharothrix</taxon>
    </lineage>
</organism>
<dbReference type="PROSITE" id="PS01124">
    <property type="entry name" value="HTH_ARAC_FAMILY_2"/>
    <property type="match status" value="1"/>
</dbReference>
<proteinExistence type="predicted"/>
<dbReference type="PANTHER" id="PTHR46796">
    <property type="entry name" value="HTH-TYPE TRANSCRIPTIONAL ACTIVATOR RHAS-RELATED"/>
    <property type="match status" value="1"/>
</dbReference>
<feature type="region of interest" description="Disordered" evidence="4">
    <location>
        <begin position="384"/>
        <end position="415"/>
    </location>
</feature>
<keyword evidence="3" id="KW-0804">Transcription</keyword>
<keyword evidence="7" id="KW-1185">Reference proteome</keyword>
<dbReference type="Gene3D" id="1.10.10.60">
    <property type="entry name" value="Homeodomain-like"/>
    <property type="match status" value="1"/>
</dbReference>
<feature type="region of interest" description="Disordered" evidence="4">
    <location>
        <begin position="113"/>
        <end position="143"/>
    </location>
</feature>
<evidence type="ECO:0000313" key="6">
    <source>
        <dbReference type="EMBL" id="MFC5054153.1"/>
    </source>
</evidence>
<evidence type="ECO:0000313" key="7">
    <source>
        <dbReference type="Proteomes" id="UP001595833"/>
    </source>
</evidence>
<dbReference type="SUPFAM" id="SSF46689">
    <property type="entry name" value="Homeodomain-like"/>
    <property type="match status" value="1"/>
</dbReference>
<dbReference type="InterPro" id="IPR018062">
    <property type="entry name" value="HTH_AraC-typ_CS"/>
</dbReference>
<protein>
    <submittedName>
        <fullName evidence="6">Helix-turn-helix domain-containing protein</fullName>
    </submittedName>
</protein>
<dbReference type="Pfam" id="PF12833">
    <property type="entry name" value="HTH_18"/>
    <property type="match status" value="1"/>
</dbReference>
<dbReference type="PANTHER" id="PTHR46796:SF15">
    <property type="entry name" value="BLL1074 PROTEIN"/>
    <property type="match status" value="1"/>
</dbReference>